<feature type="compositionally biased region" description="Low complexity" evidence="1">
    <location>
        <begin position="505"/>
        <end position="526"/>
    </location>
</feature>
<feature type="compositionally biased region" description="Basic and acidic residues" evidence="1">
    <location>
        <begin position="270"/>
        <end position="281"/>
    </location>
</feature>
<organism evidence="2 3">
    <name type="scientific">Parathielavia hyrcaniae</name>
    <dbReference type="NCBI Taxonomy" id="113614"/>
    <lineage>
        <taxon>Eukaryota</taxon>
        <taxon>Fungi</taxon>
        <taxon>Dikarya</taxon>
        <taxon>Ascomycota</taxon>
        <taxon>Pezizomycotina</taxon>
        <taxon>Sordariomycetes</taxon>
        <taxon>Sordariomycetidae</taxon>
        <taxon>Sordariales</taxon>
        <taxon>Chaetomiaceae</taxon>
        <taxon>Parathielavia</taxon>
    </lineage>
</organism>
<evidence type="ECO:0000256" key="1">
    <source>
        <dbReference type="SAM" id="MobiDB-lite"/>
    </source>
</evidence>
<feature type="region of interest" description="Disordered" evidence="1">
    <location>
        <begin position="543"/>
        <end position="566"/>
    </location>
</feature>
<feature type="region of interest" description="Disordered" evidence="1">
    <location>
        <begin position="122"/>
        <end position="530"/>
    </location>
</feature>
<gene>
    <name evidence="2" type="ORF">N658DRAFT_418689</name>
</gene>
<sequence length="918" mass="103101">MVEKDDIDSLLKTGSWRTARSRSPHSHDPQHRAYEPRRPNTSVARTAGPASRSKRPPPPCVEDEVESLEKEHISSVASTITDEDPKHRGEIDQQPLLLPVHEHNPERRFVVVPGAVVEDAPKTTQARYEANTCRKFVLISPEKGTESGASGKEDTKPEDIVPKKDTRSGNPSGRPKERPEIQKRKSHQDLPRLNTEFEHEEPSIRRSNSRRDREKPLVHQEDQEHPSAREKASARPSDSAFLSPAASGHTSKRRDRAYSDTKRAGRSPSRRRDAEVEVSDRRRPHQSQKYPPGPALHRRSSSSTNPARRDSLSSERPTSLIQPGYGDPNDIMAFMAPGVTFMTGRNTSPPRRARDSPSPPHPRGAREMPGSIPSRSRPPRSSAREQEGYSSDDSYKPRRPTRSERPYPDRSAVEPDYQSMLSPDQARRPDPRLAAAVPSSATSKPASIPYDALQPSPRSATFPADKSRRVGERSVSPPPAASTGSSRRPAREFKSTQSGPHSRDGSVGSVSNGSASLPPSASGSLPRTSTLERSIPGQVATLARQETSDAQPPSLYPHQPGHPGDAVEDVTRHALARLPECRWKHPVTARPRPGRDQFFTLKRADNFTVCSDCYGELFASSEFQNLFVPAALRSRDQVMTCDFGSSPWYRIAYILTLQHGYPDLRLLQGIASVAARSQACAGGQLASRNWYSMMAPNSRRPIQTFNVCFSCAKMVEALLPNLAGIFVSLGSHEPTRGVCELYFAPDRKRFFDYFDEMKATSALALSRRTAPDLVELVDRIRDISLHEECLRNTPIPNRKWHVLERVPEFTVCEECFNTVVWPMIEDEENGSELPRNFYKYKQTRPVASCQLYSDRMRRVFLEACKHDDFEFLANCVLHRMRVMAQVKARYKELQRDDQEDPDVQDELRALAKQLREVE</sequence>
<reference evidence="2" key="2">
    <citation type="submission" date="2023-05" db="EMBL/GenBank/DDBJ databases">
        <authorList>
            <consortium name="Lawrence Berkeley National Laboratory"/>
            <person name="Steindorff A."/>
            <person name="Hensen N."/>
            <person name="Bonometti L."/>
            <person name="Westerberg I."/>
            <person name="Brannstrom I.O."/>
            <person name="Guillou S."/>
            <person name="Cros-Aarteil S."/>
            <person name="Calhoun S."/>
            <person name="Haridas S."/>
            <person name="Kuo A."/>
            <person name="Mondo S."/>
            <person name="Pangilinan J."/>
            <person name="Riley R."/>
            <person name="Labutti K."/>
            <person name="Andreopoulos B."/>
            <person name="Lipzen A."/>
            <person name="Chen C."/>
            <person name="Yanf M."/>
            <person name="Daum C."/>
            <person name="Ng V."/>
            <person name="Clum A."/>
            <person name="Ohm R."/>
            <person name="Martin F."/>
            <person name="Silar P."/>
            <person name="Natvig D."/>
            <person name="Lalanne C."/>
            <person name="Gautier V."/>
            <person name="Ament-Velasquez S.L."/>
            <person name="Kruys A."/>
            <person name="Hutchinson M.I."/>
            <person name="Powell A.J."/>
            <person name="Barry K."/>
            <person name="Miller A.N."/>
            <person name="Grigoriev I.V."/>
            <person name="Debuchy R."/>
            <person name="Gladieux P."/>
            <person name="Thoren M.H."/>
            <person name="Johannesson H."/>
        </authorList>
    </citation>
    <scope>NUCLEOTIDE SEQUENCE</scope>
    <source>
        <strain evidence="2">CBS 757.83</strain>
    </source>
</reference>
<accession>A0AAN6T5K7</accession>
<feature type="region of interest" description="Disordered" evidence="1">
    <location>
        <begin position="1"/>
        <end position="102"/>
    </location>
</feature>
<feature type="compositionally biased region" description="Basic and acidic residues" evidence="1">
    <location>
        <begin position="25"/>
        <end position="38"/>
    </location>
</feature>
<keyword evidence="3" id="KW-1185">Reference proteome</keyword>
<feature type="compositionally biased region" description="Basic and acidic residues" evidence="1">
    <location>
        <begin position="174"/>
        <end position="233"/>
    </location>
</feature>
<evidence type="ECO:0000313" key="3">
    <source>
        <dbReference type="Proteomes" id="UP001305647"/>
    </source>
</evidence>
<comment type="caution">
    <text evidence="2">The sequence shown here is derived from an EMBL/GenBank/DDBJ whole genome shotgun (WGS) entry which is preliminary data.</text>
</comment>
<dbReference type="AlphaFoldDB" id="A0AAN6T5K7"/>
<protein>
    <submittedName>
        <fullName evidence="2">Uncharacterized protein</fullName>
    </submittedName>
</protein>
<name>A0AAN6T5K7_9PEZI</name>
<proteinExistence type="predicted"/>
<evidence type="ECO:0000313" key="2">
    <source>
        <dbReference type="EMBL" id="KAK4104862.1"/>
    </source>
</evidence>
<dbReference type="EMBL" id="MU863626">
    <property type="protein sequence ID" value="KAK4104862.1"/>
    <property type="molecule type" value="Genomic_DNA"/>
</dbReference>
<feature type="compositionally biased region" description="Low complexity" evidence="1">
    <location>
        <begin position="369"/>
        <end position="381"/>
    </location>
</feature>
<dbReference type="Proteomes" id="UP001305647">
    <property type="component" value="Unassembled WGS sequence"/>
</dbReference>
<feature type="compositionally biased region" description="Basic and acidic residues" evidence="1">
    <location>
        <begin position="382"/>
        <end position="413"/>
    </location>
</feature>
<feature type="compositionally biased region" description="Basic and acidic residues" evidence="1">
    <location>
        <begin position="151"/>
        <end position="167"/>
    </location>
</feature>
<reference evidence="2" key="1">
    <citation type="journal article" date="2023" name="Mol. Phylogenet. Evol.">
        <title>Genome-scale phylogeny and comparative genomics of the fungal order Sordariales.</title>
        <authorList>
            <person name="Hensen N."/>
            <person name="Bonometti L."/>
            <person name="Westerberg I."/>
            <person name="Brannstrom I.O."/>
            <person name="Guillou S."/>
            <person name="Cros-Aarteil S."/>
            <person name="Calhoun S."/>
            <person name="Haridas S."/>
            <person name="Kuo A."/>
            <person name="Mondo S."/>
            <person name="Pangilinan J."/>
            <person name="Riley R."/>
            <person name="LaButti K."/>
            <person name="Andreopoulos B."/>
            <person name="Lipzen A."/>
            <person name="Chen C."/>
            <person name="Yan M."/>
            <person name="Daum C."/>
            <person name="Ng V."/>
            <person name="Clum A."/>
            <person name="Steindorff A."/>
            <person name="Ohm R.A."/>
            <person name="Martin F."/>
            <person name="Silar P."/>
            <person name="Natvig D.O."/>
            <person name="Lalanne C."/>
            <person name="Gautier V."/>
            <person name="Ament-Velasquez S.L."/>
            <person name="Kruys A."/>
            <person name="Hutchinson M.I."/>
            <person name="Powell A.J."/>
            <person name="Barry K."/>
            <person name="Miller A.N."/>
            <person name="Grigoriev I.V."/>
            <person name="Debuchy R."/>
            <person name="Gladieux P."/>
            <person name="Hiltunen Thoren M."/>
            <person name="Johannesson H."/>
        </authorList>
    </citation>
    <scope>NUCLEOTIDE SEQUENCE</scope>
    <source>
        <strain evidence="2">CBS 757.83</strain>
    </source>
</reference>